<keyword evidence="3" id="KW-0732">Signal</keyword>
<dbReference type="GO" id="GO:0030288">
    <property type="term" value="C:outer membrane-bounded periplasmic space"/>
    <property type="evidence" value="ECO:0007669"/>
    <property type="project" value="UniProtKB-ARBA"/>
</dbReference>
<dbReference type="GO" id="GO:0015833">
    <property type="term" value="P:peptide transport"/>
    <property type="evidence" value="ECO:0007669"/>
    <property type="project" value="TreeGrafter"/>
</dbReference>
<dbReference type="PIRSF" id="PIRSF002741">
    <property type="entry name" value="MppA"/>
    <property type="match status" value="1"/>
</dbReference>
<dbReference type="PANTHER" id="PTHR30290:SF9">
    <property type="entry name" value="OLIGOPEPTIDE-BINDING PROTEIN APPA"/>
    <property type="match status" value="1"/>
</dbReference>
<evidence type="ECO:0000256" key="2">
    <source>
        <dbReference type="ARBA" id="ARBA00022448"/>
    </source>
</evidence>
<dbReference type="InterPro" id="IPR039424">
    <property type="entry name" value="SBP_5"/>
</dbReference>
<keyword evidence="6" id="KW-1185">Reference proteome</keyword>
<dbReference type="Gene3D" id="3.40.190.10">
    <property type="entry name" value="Periplasmic binding protein-like II"/>
    <property type="match status" value="1"/>
</dbReference>
<evidence type="ECO:0000313" key="5">
    <source>
        <dbReference type="EMBL" id="CZF81403.1"/>
    </source>
</evidence>
<comment type="similarity">
    <text evidence="1">Belongs to the bacterial solute-binding protein 5 family.</text>
</comment>
<dbReference type="PANTHER" id="PTHR30290">
    <property type="entry name" value="PERIPLASMIC BINDING COMPONENT OF ABC TRANSPORTER"/>
    <property type="match status" value="1"/>
</dbReference>
<proteinExistence type="inferred from homology"/>
<dbReference type="SUPFAM" id="SSF53850">
    <property type="entry name" value="Periplasmic binding protein-like II"/>
    <property type="match status" value="1"/>
</dbReference>
<dbReference type="OrthoDB" id="9801912at2"/>
<dbReference type="InterPro" id="IPR000914">
    <property type="entry name" value="SBP_5_dom"/>
</dbReference>
<accession>A0A128F3M7</accession>
<evidence type="ECO:0000313" key="6">
    <source>
        <dbReference type="Proteomes" id="UP000071641"/>
    </source>
</evidence>
<dbReference type="GO" id="GO:0043190">
    <property type="term" value="C:ATP-binding cassette (ABC) transporter complex"/>
    <property type="evidence" value="ECO:0007669"/>
    <property type="project" value="InterPro"/>
</dbReference>
<organism evidence="5 6">
    <name type="scientific">Grimontia celer</name>
    <dbReference type="NCBI Taxonomy" id="1796497"/>
    <lineage>
        <taxon>Bacteria</taxon>
        <taxon>Pseudomonadati</taxon>
        <taxon>Pseudomonadota</taxon>
        <taxon>Gammaproteobacteria</taxon>
        <taxon>Vibrionales</taxon>
        <taxon>Vibrionaceae</taxon>
        <taxon>Grimontia</taxon>
    </lineage>
</organism>
<keyword evidence="2" id="KW-0813">Transport</keyword>
<evidence type="ECO:0000256" key="1">
    <source>
        <dbReference type="ARBA" id="ARBA00005695"/>
    </source>
</evidence>
<dbReference type="AlphaFoldDB" id="A0A128F3M7"/>
<dbReference type="InterPro" id="IPR030678">
    <property type="entry name" value="Peptide/Ni-bd"/>
</dbReference>
<name>A0A128F3M7_9GAMM</name>
<dbReference type="Pfam" id="PF00496">
    <property type="entry name" value="SBP_bac_5"/>
    <property type="match status" value="1"/>
</dbReference>
<dbReference type="GO" id="GO:1904680">
    <property type="term" value="F:peptide transmembrane transporter activity"/>
    <property type="evidence" value="ECO:0007669"/>
    <property type="project" value="TreeGrafter"/>
</dbReference>
<gene>
    <name evidence="5" type="primary">gsiB</name>
    <name evidence="5" type="ORF">GCE9029_02588</name>
</gene>
<dbReference type="STRING" id="1796497.GCE9029_02588"/>
<evidence type="ECO:0000259" key="4">
    <source>
        <dbReference type="Pfam" id="PF00496"/>
    </source>
</evidence>
<sequence length="520" mass="60232">MKTVKALLKGVLIFVLFAPMAIWAKPVPNSHLKVFIPSLPYIYISHSINAALLRPANNDKGWEYDMAVAHRKIDDKTYEFDLRQGVKFQDGSPFNADAVIMNMEYFKKEPFLFTKIDSVFDRAEKVDDYTVRFHLTEKYGQFLNDAIWIQFYTQPYLEKYGWNGKPTCPNLAEPGPYGLGPYILKEGYIEGDRQTPKAVLVANPNYWNPEYPKIETVTVYTELDSKVALEMAADKEGQLDIMPIPVSEKDRIVSSRYSKLVTAPSTDNIAIHMNLRNGNERLMDEEVRVALNKAIDQRRLLNKYYQGEGQIKPTLAAPLYPGVDKVVRNLKAYSEVQDPKAIRDDLKAKLDGLELNVYTQDRFMYLWKGIDRDLRKVGVKLNFDITSSEKDVFSQLLSTNARKNTKEWDLLVWGDDDWYYNHPWSAFLVYRTHNYWSTIFPDSKLDGYIEEMFRESVGTPAFDQVTEKIMNHVYNSGYMLFVPTPNKVLAVNKEVTYTPYRMANMPLWEIEVSPSHWSVR</sequence>
<dbReference type="Proteomes" id="UP000071641">
    <property type="component" value="Unassembled WGS sequence"/>
</dbReference>
<dbReference type="Gene3D" id="3.10.105.10">
    <property type="entry name" value="Dipeptide-binding Protein, Domain 3"/>
    <property type="match status" value="1"/>
</dbReference>
<feature type="domain" description="Solute-binding protein family 5" evidence="4">
    <location>
        <begin position="73"/>
        <end position="430"/>
    </location>
</feature>
<dbReference type="CDD" id="cd00995">
    <property type="entry name" value="PBP2_NikA_DppA_OppA_like"/>
    <property type="match status" value="1"/>
</dbReference>
<evidence type="ECO:0000256" key="3">
    <source>
        <dbReference type="ARBA" id="ARBA00022729"/>
    </source>
</evidence>
<dbReference type="RefSeq" id="WP_062663640.1">
    <property type="nucleotide sequence ID" value="NZ_FIZX01000002.1"/>
</dbReference>
<protein>
    <submittedName>
        <fullName evidence="5">Glutathione-binding protein GsiB</fullName>
    </submittedName>
</protein>
<dbReference type="EMBL" id="FIZX01000002">
    <property type="protein sequence ID" value="CZF81403.1"/>
    <property type="molecule type" value="Genomic_DNA"/>
</dbReference>
<reference evidence="6" key="1">
    <citation type="submission" date="2016-02" db="EMBL/GenBank/DDBJ databases">
        <authorList>
            <person name="Rodrigo-Torres Lidia"/>
            <person name="Arahal R.David."/>
        </authorList>
    </citation>
    <scope>NUCLEOTIDE SEQUENCE [LARGE SCALE GENOMIC DNA]</scope>
    <source>
        <strain evidence="6">CECT 9029</strain>
    </source>
</reference>